<dbReference type="KEGG" id="chih:GWR21_07355"/>
<dbReference type="Pfam" id="PF14938">
    <property type="entry name" value="SNAP"/>
    <property type="match status" value="1"/>
</dbReference>
<keyword evidence="9" id="KW-0472">Membrane</keyword>
<keyword evidence="6 11" id="KW-0418">Kinase</keyword>
<keyword evidence="12" id="KW-1185">Reference proteome</keyword>
<dbReference type="SUPFAM" id="SSF55874">
    <property type="entry name" value="ATPase domain of HSP90 chaperone/DNA topoisomerase II/histidine kinase"/>
    <property type="match status" value="1"/>
</dbReference>
<keyword evidence="9" id="KW-0812">Transmembrane</keyword>
<evidence type="ECO:0000256" key="5">
    <source>
        <dbReference type="ARBA" id="ARBA00022741"/>
    </source>
</evidence>
<keyword evidence="8" id="KW-0175">Coiled coil</keyword>
<evidence type="ECO:0000313" key="12">
    <source>
        <dbReference type="Proteomes" id="UP000476411"/>
    </source>
</evidence>
<evidence type="ECO:0000256" key="8">
    <source>
        <dbReference type="SAM" id="Coils"/>
    </source>
</evidence>
<dbReference type="AlphaFoldDB" id="A0A6B9ZAU4"/>
<dbReference type="RefSeq" id="WP_162331105.1">
    <property type="nucleotide sequence ID" value="NZ_CP048113.1"/>
</dbReference>
<dbReference type="InterPro" id="IPR019734">
    <property type="entry name" value="TPR_rpt"/>
</dbReference>
<comment type="catalytic activity">
    <reaction evidence="1">
        <text>ATP + protein L-histidine = ADP + protein N-phospho-L-histidine.</text>
        <dbReference type="EC" id="2.7.13.3"/>
    </reaction>
</comment>
<protein>
    <recommendedName>
        <fullName evidence="2">histidine kinase</fullName>
        <ecNumber evidence="2">2.7.13.3</ecNumber>
    </recommendedName>
</protein>
<dbReference type="PANTHER" id="PTHR41523:SF8">
    <property type="entry name" value="ETHYLENE RESPONSE SENSOR PROTEIN"/>
    <property type="match status" value="1"/>
</dbReference>
<dbReference type="SMART" id="SM00387">
    <property type="entry name" value="HATPase_c"/>
    <property type="match status" value="1"/>
</dbReference>
<accession>A0A6B9ZAU4</accession>
<dbReference type="InterPro" id="IPR003594">
    <property type="entry name" value="HATPase_dom"/>
</dbReference>
<keyword evidence="4" id="KW-0808">Transferase</keyword>
<dbReference type="SUPFAM" id="SSF48452">
    <property type="entry name" value="TPR-like"/>
    <property type="match status" value="2"/>
</dbReference>
<evidence type="ECO:0000256" key="4">
    <source>
        <dbReference type="ARBA" id="ARBA00022679"/>
    </source>
</evidence>
<dbReference type="GO" id="GO:0004673">
    <property type="term" value="F:protein histidine kinase activity"/>
    <property type="evidence" value="ECO:0007669"/>
    <property type="project" value="UniProtKB-EC"/>
</dbReference>
<evidence type="ECO:0000256" key="2">
    <source>
        <dbReference type="ARBA" id="ARBA00012438"/>
    </source>
</evidence>
<evidence type="ECO:0000259" key="10">
    <source>
        <dbReference type="PROSITE" id="PS50109"/>
    </source>
</evidence>
<keyword evidence="7" id="KW-0067">ATP-binding</keyword>
<feature type="domain" description="Histidine kinase" evidence="10">
    <location>
        <begin position="649"/>
        <end position="738"/>
    </location>
</feature>
<evidence type="ECO:0000256" key="1">
    <source>
        <dbReference type="ARBA" id="ARBA00000085"/>
    </source>
</evidence>
<keyword evidence="9" id="KW-1133">Transmembrane helix</keyword>
<sequence>MNRTALRTVYLLSFLLICFNIGVVAQKGDDLTRLAARVKTDRLDTSLISQLWRQGEYYAAKNNAGPREGDSLLMVAEYIRTISERHQYQRGRGLYLLMQAKGKRFSGKAAEGKVEAKSALEMLSANGRPLEHASALIEWGGTFSNSMADLPEKIRFYSSAANIYHQQHHVLEEARILEFVADLYHIQRQYEQSIKLLNEALRLYKSINHSRIQGVYALMGAVYAESEEFLKALRYNQLAVSTAEELGDTTTTLMTAIYNRLGMNYFDIRSLHQAMGYYLKGLRSARNTNDSPAIRNLLLNIAQCDQFLGNYQQALDTLQVADKIHTMMDLPDTIFSNMLSMRIHLLMDDVNRASPYYRNLLMFYHQRMISGVQKQMIRVALAQYLQACGRFGASYPYLDAFREDRERYGSTINRTLIYELCASRADSATGNMSGALSHYQRYKTLSDSLAALTTGRQIGQLQMAFETEKKDKDILLLQRMNSIQQESLHRERTIRYVIIGAVILLFAFCLVLYKAYGMKKDSNRKLESQQVQLKKLLDEKEWLLKEIHHRVKNNLQMVISLLNSQSAFLDNDAAITAIRNSQHRMYAMSLIHQKLYQTEGLSTINMQWYVRELVNYMEDCFDTSGKIHFNLAVISAEFDVAQAVPVGLILNEIVSNAIKYAFPGGRGGNIVISLEQEKNEYILKVADNGIGLPEDYDISTSQSLGMSLIYGLSQQLDGVLEVRNNKGLCFDLRFAAGCQFYTNPDLSTDPAGVSVRHSQVV</sequence>
<dbReference type="InterPro" id="IPR005467">
    <property type="entry name" value="His_kinase_dom"/>
</dbReference>
<dbReference type="InterPro" id="IPR011495">
    <property type="entry name" value="Sig_transdc_His_kin_sub2_dim/P"/>
</dbReference>
<gene>
    <name evidence="11" type="ORF">GWR21_07355</name>
</gene>
<dbReference type="Pfam" id="PF07568">
    <property type="entry name" value="HisKA_2"/>
    <property type="match status" value="1"/>
</dbReference>
<dbReference type="Gene3D" id="3.30.565.10">
    <property type="entry name" value="Histidine kinase-like ATPase, C-terminal domain"/>
    <property type="match status" value="1"/>
</dbReference>
<dbReference type="SMART" id="SM00028">
    <property type="entry name" value="TPR"/>
    <property type="match status" value="2"/>
</dbReference>
<feature type="transmembrane region" description="Helical" evidence="9">
    <location>
        <begin position="494"/>
        <end position="516"/>
    </location>
</feature>
<dbReference type="Gene3D" id="1.25.40.10">
    <property type="entry name" value="Tetratricopeptide repeat domain"/>
    <property type="match status" value="2"/>
</dbReference>
<dbReference type="InterPro" id="IPR036890">
    <property type="entry name" value="HATPase_C_sf"/>
</dbReference>
<reference evidence="11 12" key="1">
    <citation type="submission" date="2020-01" db="EMBL/GenBank/DDBJ databases">
        <title>Complete genome sequence of Chitinophaga sp. H33E-04 isolated from quinoa roots.</title>
        <authorList>
            <person name="Weon H.-Y."/>
            <person name="Lee S.A."/>
        </authorList>
    </citation>
    <scope>NUCLEOTIDE SEQUENCE [LARGE SCALE GENOMIC DNA]</scope>
    <source>
        <strain evidence="11 12">H33E-04</strain>
    </source>
</reference>
<proteinExistence type="predicted"/>
<evidence type="ECO:0000256" key="9">
    <source>
        <dbReference type="SAM" id="Phobius"/>
    </source>
</evidence>
<evidence type="ECO:0000256" key="3">
    <source>
        <dbReference type="ARBA" id="ARBA00022553"/>
    </source>
</evidence>
<dbReference type="PANTHER" id="PTHR41523">
    <property type="entry name" value="TWO-COMPONENT SYSTEM SENSOR PROTEIN"/>
    <property type="match status" value="1"/>
</dbReference>
<name>A0A6B9ZAU4_9BACT</name>
<dbReference type="PROSITE" id="PS50109">
    <property type="entry name" value="HIS_KIN"/>
    <property type="match status" value="1"/>
</dbReference>
<dbReference type="GO" id="GO:0005524">
    <property type="term" value="F:ATP binding"/>
    <property type="evidence" value="ECO:0007669"/>
    <property type="project" value="UniProtKB-KW"/>
</dbReference>
<evidence type="ECO:0000256" key="7">
    <source>
        <dbReference type="ARBA" id="ARBA00022840"/>
    </source>
</evidence>
<evidence type="ECO:0000256" key="6">
    <source>
        <dbReference type="ARBA" id="ARBA00022777"/>
    </source>
</evidence>
<dbReference type="Gene3D" id="3.30.450.20">
    <property type="entry name" value="PAS domain"/>
    <property type="match status" value="1"/>
</dbReference>
<feature type="coiled-coil region" evidence="8">
    <location>
        <begin position="519"/>
        <end position="546"/>
    </location>
</feature>
<dbReference type="Proteomes" id="UP000476411">
    <property type="component" value="Chromosome"/>
</dbReference>
<keyword evidence="5" id="KW-0547">Nucleotide-binding</keyword>
<dbReference type="EC" id="2.7.13.3" evidence="2"/>
<dbReference type="Pfam" id="PF02518">
    <property type="entry name" value="HATPase_c"/>
    <property type="match status" value="1"/>
</dbReference>
<dbReference type="EMBL" id="CP048113">
    <property type="protein sequence ID" value="QHS59408.1"/>
    <property type="molecule type" value="Genomic_DNA"/>
</dbReference>
<keyword evidence="3" id="KW-0597">Phosphoprotein</keyword>
<dbReference type="InterPro" id="IPR011990">
    <property type="entry name" value="TPR-like_helical_dom_sf"/>
</dbReference>
<organism evidence="11 12">
    <name type="scientific">Chitinophaga agri</name>
    <dbReference type="NCBI Taxonomy" id="2703787"/>
    <lineage>
        <taxon>Bacteria</taxon>
        <taxon>Pseudomonadati</taxon>
        <taxon>Bacteroidota</taxon>
        <taxon>Chitinophagia</taxon>
        <taxon>Chitinophagales</taxon>
        <taxon>Chitinophagaceae</taxon>
        <taxon>Chitinophaga</taxon>
    </lineage>
</organism>
<evidence type="ECO:0000313" key="11">
    <source>
        <dbReference type="EMBL" id="QHS59408.1"/>
    </source>
</evidence>